<dbReference type="AlphaFoldDB" id="A0A813GJ86"/>
<name>A0A813GJ86_POLGL</name>
<protein>
    <recommendedName>
        <fullName evidence="7">Enkurin domain-containing protein</fullName>
    </recommendedName>
</protein>
<comment type="subcellular location">
    <subcellularLocation>
        <location evidence="1">Cell projection</location>
        <location evidence="1">Cilium</location>
    </subcellularLocation>
    <subcellularLocation>
        <location evidence="2">Cytoplasm</location>
        <location evidence="2">Cytoskeleton</location>
    </subcellularLocation>
</comment>
<reference evidence="8" key="1">
    <citation type="submission" date="2021-02" db="EMBL/GenBank/DDBJ databases">
        <authorList>
            <person name="Dougan E. K."/>
            <person name="Rhodes N."/>
            <person name="Thang M."/>
            <person name="Chan C."/>
        </authorList>
    </citation>
    <scope>NUCLEOTIDE SEQUENCE</scope>
</reference>
<evidence type="ECO:0000256" key="4">
    <source>
        <dbReference type="ARBA" id="ARBA00023212"/>
    </source>
</evidence>
<evidence type="ECO:0000313" key="8">
    <source>
        <dbReference type="EMBL" id="CAE8626472.1"/>
    </source>
</evidence>
<feature type="domain" description="Enkurin" evidence="7">
    <location>
        <begin position="180"/>
        <end position="272"/>
    </location>
</feature>
<keyword evidence="4" id="KW-0206">Cytoskeleton</keyword>
<dbReference type="EMBL" id="CAJNNV010028972">
    <property type="protein sequence ID" value="CAE8626472.1"/>
    <property type="molecule type" value="Genomic_DNA"/>
</dbReference>
<dbReference type="OMA" id="YWESSFR"/>
<evidence type="ECO:0000256" key="5">
    <source>
        <dbReference type="ARBA" id="ARBA00023273"/>
    </source>
</evidence>
<dbReference type="OrthoDB" id="431924at2759"/>
<keyword evidence="9" id="KW-1185">Reference proteome</keyword>
<proteinExistence type="predicted"/>
<dbReference type="Proteomes" id="UP000654075">
    <property type="component" value="Unassembled WGS sequence"/>
</dbReference>
<gene>
    <name evidence="8" type="ORF">PGLA1383_LOCUS43397</name>
</gene>
<dbReference type="GO" id="GO:0005929">
    <property type="term" value="C:cilium"/>
    <property type="evidence" value="ECO:0007669"/>
    <property type="project" value="UniProtKB-SubCell"/>
</dbReference>
<dbReference type="PROSITE" id="PS51665">
    <property type="entry name" value="ENKURIN"/>
    <property type="match status" value="1"/>
</dbReference>
<evidence type="ECO:0000259" key="7">
    <source>
        <dbReference type="PROSITE" id="PS51665"/>
    </source>
</evidence>
<organism evidence="8 9">
    <name type="scientific">Polarella glacialis</name>
    <name type="common">Dinoflagellate</name>
    <dbReference type="NCBI Taxonomy" id="89957"/>
    <lineage>
        <taxon>Eukaryota</taxon>
        <taxon>Sar</taxon>
        <taxon>Alveolata</taxon>
        <taxon>Dinophyceae</taxon>
        <taxon>Suessiales</taxon>
        <taxon>Suessiaceae</taxon>
        <taxon>Polarella</taxon>
    </lineage>
</organism>
<feature type="compositionally biased region" description="Basic and acidic residues" evidence="6">
    <location>
        <begin position="181"/>
        <end position="191"/>
    </location>
</feature>
<dbReference type="InterPro" id="IPR027012">
    <property type="entry name" value="Enkurin_dom"/>
</dbReference>
<feature type="compositionally biased region" description="Low complexity" evidence="6">
    <location>
        <begin position="79"/>
        <end position="96"/>
    </location>
</feature>
<feature type="compositionally biased region" description="Low complexity" evidence="6">
    <location>
        <begin position="52"/>
        <end position="61"/>
    </location>
</feature>
<feature type="compositionally biased region" description="Basic and acidic residues" evidence="6">
    <location>
        <begin position="11"/>
        <end position="22"/>
    </location>
</feature>
<accession>A0A813GJ86</accession>
<dbReference type="GO" id="GO:0005881">
    <property type="term" value="C:cytoplasmic microtubule"/>
    <property type="evidence" value="ECO:0007669"/>
    <property type="project" value="TreeGrafter"/>
</dbReference>
<sequence>MPSVREILANRAKEPAKVHNLERGLLGEVPTPQQGPSGGAGRGDQGGGGAGTPTAPGTPVRGYGGGSGGAPAARPPRPAKAGPGNGSPASAGAAPRKPSEARRPRSSSSGPEARGRAPSEPPLGAAARRREDSPAAAREAPGAVVPRAKARSSSAPRAKLGDAAPPVDQKNVGKVPAYLKKRQEEAAEAKKIAARPVSPRPPPGYRKVGEDERQNTLEILRIRKVEVEKAQRNLPFKIETVGQKNREKELNDRMAHLEKLLGMFQKPLVFIPADAEPIAKSVPPLCRGPQYWESSFR</sequence>
<dbReference type="PANTHER" id="PTHR21490:SF2">
    <property type="entry name" value="ENKURIN DOMAIN-CONTAINING PROTEIN 1"/>
    <property type="match status" value="1"/>
</dbReference>
<feature type="region of interest" description="Disordered" evidence="6">
    <location>
        <begin position="1"/>
        <end position="212"/>
    </location>
</feature>
<dbReference type="Pfam" id="PF13864">
    <property type="entry name" value="Enkurin"/>
    <property type="match status" value="1"/>
</dbReference>
<evidence type="ECO:0000256" key="2">
    <source>
        <dbReference type="ARBA" id="ARBA00004245"/>
    </source>
</evidence>
<feature type="compositionally biased region" description="Gly residues" evidence="6">
    <location>
        <begin position="36"/>
        <end position="51"/>
    </location>
</feature>
<evidence type="ECO:0000256" key="6">
    <source>
        <dbReference type="SAM" id="MobiDB-lite"/>
    </source>
</evidence>
<dbReference type="InterPro" id="IPR052102">
    <property type="entry name" value="Enkurin_domain-protein"/>
</dbReference>
<evidence type="ECO:0000313" key="9">
    <source>
        <dbReference type="Proteomes" id="UP000654075"/>
    </source>
</evidence>
<evidence type="ECO:0000256" key="3">
    <source>
        <dbReference type="ARBA" id="ARBA00022490"/>
    </source>
</evidence>
<feature type="compositionally biased region" description="Low complexity" evidence="6">
    <location>
        <begin position="143"/>
        <end position="158"/>
    </location>
</feature>
<dbReference type="PANTHER" id="PTHR21490">
    <property type="entry name" value="ENKURIN-RELATED"/>
    <property type="match status" value="1"/>
</dbReference>
<keyword evidence="5" id="KW-0966">Cell projection</keyword>
<keyword evidence="3" id="KW-0963">Cytoplasm</keyword>
<evidence type="ECO:0000256" key="1">
    <source>
        <dbReference type="ARBA" id="ARBA00004138"/>
    </source>
</evidence>
<comment type="caution">
    <text evidence="8">The sequence shown here is derived from an EMBL/GenBank/DDBJ whole genome shotgun (WGS) entry which is preliminary data.</text>
</comment>